<name>A0ACC2EAD2_DIPCM</name>
<protein>
    <submittedName>
        <fullName evidence="1">Uncharacterized protein</fullName>
    </submittedName>
</protein>
<sequence>MPGLFHQRSLSNITSISSVSAERFKSLKPNYSCDPTCSHQKHPPKTPHSPPGSTMVNADSSQSSERIKMDEDISSKPICTSRRVNAVAYPSQDRPRIGSSESESDLAAMVHEFLENESYFEAHDGSESDGGLPSPSKLCEDLQALTSALAPMEKRILALLRRIVRSIDEQRDFVCLDEGSECKGSCVRQIVVKNFRRMGYNAAICKAKWHNTEIFIKGEYEYIDLLLDGDRVLEKDRLVIDLDFKSQFEIARPTQHYLTALNLLPTMFVGSSEKLYQVLQIMSEAARCSLKQNSMYLPPWRTLDYMCAKWFSPCERIIDNLRSGTLQGRAPFSSCSGTKQCLELLRRMRTSLPIDSERGFSFSSGIHKTKGVNKFSRIKTSNLLF</sequence>
<accession>A0ACC2EAD2</accession>
<keyword evidence="2" id="KW-1185">Reference proteome</keyword>
<comment type="caution">
    <text evidence="1">The sequence shown here is derived from an EMBL/GenBank/DDBJ whole genome shotgun (WGS) entry which is preliminary data.</text>
</comment>
<evidence type="ECO:0000313" key="2">
    <source>
        <dbReference type="Proteomes" id="UP001162992"/>
    </source>
</evidence>
<gene>
    <name evidence="1" type="ORF">O6H91_03G115800</name>
</gene>
<proteinExistence type="predicted"/>
<organism evidence="1 2">
    <name type="scientific">Diphasiastrum complanatum</name>
    <name type="common">Issler's clubmoss</name>
    <name type="synonym">Lycopodium complanatum</name>
    <dbReference type="NCBI Taxonomy" id="34168"/>
    <lineage>
        <taxon>Eukaryota</taxon>
        <taxon>Viridiplantae</taxon>
        <taxon>Streptophyta</taxon>
        <taxon>Embryophyta</taxon>
        <taxon>Tracheophyta</taxon>
        <taxon>Lycopodiopsida</taxon>
        <taxon>Lycopodiales</taxon>
        <taxon>Lycopodiaceae</taxon>
        <taxon>Lycopodioideae</taxon>
        <taxon>Diphasiastrum</taxon>
    </lineage>
</organism>
<evidence type="ECO:0000313" key="1">
    <source>
        <dbReference type="EMBL" id="KAJ7563578.1"/>
    </source>
</evidence>
<reference evidence="2" key="1">
    <citation type="journal article" date="2024" name="Proc. Natl. Acad. Sci. U.S.A.">
        <title>Extraordinary preservation of gene collinearity over three hundred million years revealed in homosporous lycophytes.</title>
        <authorList>
            <person name="Li C."/>
            <person name="Wickell D."/>
            <person name="Kuo L.Y."/>
            <person name="Chen X."/>
            <person name="Nie B."/>
            <person name="Liao X."/>
            <person name="Peng D."/>
            <person name="Ji J."/>
            <person name="Jenkins J."/>
            <person name="Williams M."/>
            <person name="Shu S."/>
            <person name="Plott C."/>
            <person name="Barry K."/>
            <person name="Rajasekar S."/>
            <person name="Grimwood J."/>
            <person name="Han X."/>
            <person name="Sun S."/>
            <person name="Hou Z."/>
            <person name="He W."/>
            <person name="Dai G."/>
            <person name="Sun C."/>
            <person name="Schmutz J."/>
            <person name="Leebens-Mack J.H."/>
            <person name="Li F.W."/>
            <person name="Wang L."/>
        </authorList>
    </citation>
    <scope>NUCLEOTIDE SEQUENCE [LARGE SCALE GENOMIC DNA]</scope>
    <source>
        <strain evidence="2">cv. PW_Plant_1</strain>
    </source>
</reference>
<dbReference type="EMBL" id="CM055094">
    <property type="protein sequence ID" value="KAJ7563578.1"/>
    <property type="molecule type" value="Genomic_DNA"/>
</dbReference>
<dbReference type="Proteomes" id="UP001162992">
    <property type="component" value="Chromosome 3"/>
</dbReference>